<proteinExistence type="predicted"/>
<reference evidence="1" key="1">
    <citation type="submission" date="2019-11" db="UniProtKB">
        <authorList>
            <consortium name="WormBaseParasite"/>
        </authorList>
    </citation>
    <scope>IDENTIFICATION</scope>
</reference>
<organism evidence="1">
    <name type="scientific">Mesocestoides corti</name>
    <name type="common">Flatworm</name>
    <dbReference type="NCBI Taxonomy" id="53468"/>
    <lineage>
        <taxon>Eukaryota</taxon>
        <taxon>Metazoa</taxon>
        <taxon>Spiralia</taxon>
        <taxon>Lophotrochozoa</taxon>
        <taxon>Platyhelminthes</taxon>
        <taxon>Cestoda</taxon>
        <taxon>Eucestoda</taxon>
        <taxon>Cyclophyllidea</taxon>
        <taxon>Mesocestoididae</taxon>
        <taxon>Mesocestoides</taxon>
    </lineage>
</organism>
<dbReference type="WBParaSite" id="MCU_001235-RA">
    <property type="protein sequence ID" value="MCU_001235-RA"/>
    <property type="gene ID" value="MCU_001235"/>
</dbReference>
<name>A0A5K3EKH7_MESCO</name>
<protein>
    <submittedName>
        <fullName evidence="1">Uncharacterized protein</fullName>
    </submittedName>
</protein>
<dbReference type="AlphaFoldDB" id="A0A5K3EKH7"/>
<accession>A0A5K3EKH7</accession>
<sequence>MNGLISCSFACHDDAVFGKTLMSPELADAARTISSLYLQCLPIYFGVHIKCVTLSSIVPRVCDTHLIKTTVGLPFILHWYLIYLFGSALKERRGVGNL</sequence>
<evidence type="ECO:0000313" key="1">
    <source>
        <dbReference type="WBParaSite" id="MCU_001235-RA"/>
    </source>
</evidence>